<feature type="compositionally biased region" description="Low complexity" evidence="1">
    <location>
        <begin position="175"/>
        <end position="184"/>
    </location>
</feature>
<feature type="chain" id="PRO_5034808555" evidence="2">
    <location>
        <begin position="22"/>
        <end position="272"/>
    </location>
</feature>
<organism evidence="3 4">
    <name type="scientific">Gomphillus americanus</name>
    <dbReference type="NCBI Taxonomy" id="1940652"/>
    <lineage>
        <taxon>Eukaryota</taxon>
        <taxon>Fungi</taxon>
        <taxon>Dikarya</taxon>
        <taxon>Ascomycota</taxon>
        <taxon>Pezizomycotina</taxon>
        <taxon>Lecanoromycetes</taxon>
        <taxon>OSLEUM clade</taxon>
        <taxon>Ostropomycetidae</taxon>
        <taxon>Ostropales</taxon>
        <taxon>Graphidaceae</taxon>
        <taxon>Gomphilloideae</taxon>
        <taxon>Gomphillus</taxon>
    </lineage>
</organism>
<keyword evidence="4" id="KW-1185">Reference proteome</keyword>
<accession>A0A8H3IU67</accession>
<keyword evidence="2" id="KW-0732">Signal</keyword>
<feature type="signal peptide" evidence="2">
    <location>
        <begin position="1"/>
        <end position="21"/>
    </location>
</feature>
<feature type="compositionally biased region" description="Basic and acidic residues" evidence="1">
    <location>
        <begin position="224"/>
        <end position="239"/>
    </location>
</feature>
<comment type="caution">
    <text evidence="3">The sequence shown here is derived from an EMBL/GenBank/DDBJ whole genome shotgun (WGS) entry which is preliminary data.</text>
</comment>
<feature type="compositionally biased region" description="Basic and acidic residues" evidence="1">
    <location>
        <begin position="139"/>
        <end position="174"/>
    </location>
</feature>
<name>A0A8H3IU67_9LECA</name>
<dbReference type="Proteomes" id="UP000664169">
    <property type="component" value="Unassembled WGS sequence"/>
</dbReference>
<evidence type="ECO:0000256" key="2">
    <source>
        <dbReference type="SAM" id="SignalP"/>
    </source>
</evidence>
<evidence type="ECO:0000256" key="1">
    <source>
        <dbReference type="SAM" id="MobiDB-lite"/>
    </source>
</evidence>
<dbReference type="AlphaFoldDB" id="A0A8H3IU67"/>
<evidence type="ECO:0000313" key="3">
    <source>
        <dbReference type="EMBL" id="CAF9928040.1"/>
    </source>
</evidence>
<gene>
    <name evidence="3" type="ORF">GOMPHAMPRED_004580</name>
</gene>
<feature type="region of interest" description="Disordered" evidence="1">
    <location>
        <begin position="116"/>
        <end position="239"/>
    </location>
</feature>
<proteinExistence type="predicted"/>
<sequence length="272" mass="29488">MPSVKNTAVLAVLATATTVLANGGWSDDYEEALIARGRMGGMGGGHRRHRQQAQPQQAPAPSVEQRSFDDEEDLYVRDFDDEYMNDLYTRDVVESYLTARENLEELLYIRAATKPAASNKTPVAKKPETNAQKQTAGNKEVKAGAKQADKAKAESAKAKSESAAGRKEAAKSKSELAASKQESATAKTEMKDGRKNLAATLNKDASRDAAASRADGRIAQQDATKAKAEGKLAAADRKGSQAKINKGVNELESGLKARDLDIDLEFLDYYYW</sequence>
<evidence type="ECO:0000313" key="4">
    <source>
        <dbReference type="Proteomes" id="UP000664169"/>
    </source>
</evidence>
<dbReference type="EMBL" id="CAJPDQ010000028">
    <property type="protein sequence ID" value="CAF9928040.1"/>
    <property type="molecule type" value="Genomic_DNA"/>
</dbReference>
<reference evidence="3" key="1">
    <citation type="submission" date="2021-03" db="EMBL/GenBank/DDBJ databases">
        <authorList>
            <person name="Tagirdzhanova G."/>
        </authorList>
    </citation>
    <scope>NUCLEOTIDE SEQUENCE</scope>
</reference>
<protein>
    <submittedName>
        <fullName evidence="3">Uncharacterized protein</fullName>
    </submittedName>
</protein>
<feature type="region of interest" description="Disordered" evidence="1">
    <location>
        <begin position="40"/>
        <end position="68"/>
    </location>
</feature>